<evidence type="ECO:0000313" key="3">
    <source>
        <dbReference type="Proteomes" id="UP000235145"/>
    </source>
</evidence>
<feature type="region of interest" description="Disordered" evidence="1">
    <location>
        <begin position="57"/>
        <end position="88"/>
    </location>
</feature>
<reference evidence="2 3" key="1">
    <citation type="journal article" date="2017" name="Nat. Commun.">
        <title>Genome assembly with in vitro proximity ligation data and whole-genome triplication in lettuce.</title>
        <authorList>
            <person name="Reyes-Chin-Wo S."/>
            <person name="Wang Z."/>
            <person name="Yang X."/>
            <person name="Kozik A."/>
            <person name="Arikit S."/>
            <person name="Song C."/>
            <person name="Xia L."/>
            <person name="Froenicke L."/>
            <person name="Lavelle D.O."/>
            <person name="Truco M.J."/>
            <person name="Xia R."/>
            <person name="Zhu S."/>
            <person name="Xu C."/>
            <person name="Xu H."/>
            <person name="Xu X."/>
            <person name="Cox K."/>
            <person name="Korf I."/>
            <person name="Meyers B.C."/>
            <person name="Michelmore R.W."/>
        </authorList>
    </citation>
    <scope>NUCLEOTIDE SEQUENCE [LARGE SCALE GENOMIC DNA]</scope>
    <source>
        <strain evidence="3">cv. Salinas</strain>
        <tissue evidence="2">Seedlings</tissue>
    </source>
</reference>
<organism evidence="2 3">
    <name type="scientific">Lactuca sativa</name>
    <name type="common">Garden lettuce</name>
    <dbReference type="NCBI Taxonomy" id="4236"/>
    <lineage>
        <taxon>Eukaryota</taxon>
        <taxon>Viridiplantae</taxon>
        <taxon>Streptophyta</taxon>
        <taxon>Embryophyta</taxon>
        <taxon>Tracheophyta</taxon>
        <taxon>Spermatophyta</taxon>
        <taxon>Magnoliopsida</taxon>
        <taxon>eudicotyledons</taxon>
        <taxon>Gunneridae</taxon>
        <taxon>Pentapetalae</taxon>
        <taxon>asterids</taxon>
        <taxon>campanulids</taxon>
        <taxon>Asterales</taxon>
        <taxon>Asteraceae</taxon>
        <taxon>Cichorioideae</taxon>
        <taxon>Cichorieae</taxon>
        <taxon>Lactucinae</taxon>
        <taxon>Lactuca</taxon>
    </lineage>
</organism>
<dbReference type="AlphaFoldDB" id="A0A9R1W9C5"/>
<dbReference type="Proteomes" id="UP000235145">
    <property type="component" value="Unassembled WGS sequence"/>
</dbReference>
<feature type="compositionally biased region" description="Low complexity" evidence="1">
    <location>
        <begin position="67"/>
        <end position="88"/>
    </location>
</feature>
<dbReference type="Pfam" id="PF04979">
    <property type="entry name" value="IPP-2"/>
    <property type="match status" value="1"/>
</dbReference>
<keyword evidence="3" id="KW-1185">Reference proteome</keyword>
<dbReference type="PANTHER" id="PTHR45749:SF32">
    <property type="entry name" value="ZINC FINGER MYM-TYPE PROTEIN 1-LIKE"/>
    <property type="match status" value="1"/>
</dbReference>
<feature type="compositionally biased region" description="Basic and acidic residues" evidence="1">
    <location>
        <begin position="17"/>
        <end position="27"/>
    </location>
</feature>
<proteinExistence type="predicted"/>
<evidence type="ECO:0000256" key="1">
    <source>
        <dbReference type="SAM" id="MobiDB-lite"/>
    </source>
</evidence>
<dbReference type="GO" id="GO:0004864">
    <property type="term" value="F:protein phosphatase inhibitor activity"/>
    <property type="evidence" value="ECO:0007669"/>
    <property type="project" value="InterPro"/>
</dbReference>
<evidence type="ECO:0000313" key="2">
    <source>
        <dbReference type="EMBL" id="KAJ0219733.1"/>
    </source>
</evidence>
<dbReference type="SUPFAM" id="SSF53098">
    <property type="entry name" value="Ribonuclease H-like"/>
    <property type="match status" value="1"/>
</dbReference>
<evidence type="ECO:0008006" key="4">
    <source>
        <dbReference type="Google" id="ProtNLM"/>
    </source>
</evidence>
<name>A0A9R1W9C5_LACSA</name>
<comment type="caution">
    <text evidence="2">The sequence shown here is derived from an EMBL/GenBank/DDBJ whole genome shotgun (WGS) entry which is preliminary data.</text>
</comment>
<dbReference type="GO" id="GO:0009966">
    <property type="term" value="P:regulation of signal transduction"/>
    <property type="evidence" value="ECO:0007669"/>
    <property type="project" value="InterPro"/>
</dbReference>
<gene>
    <name evidence="2" type="ORF">LSAT_V11C200070050</name>
</gene>
<sequence length="476" mass="55481">MSKRKYESGASKRKRKMQEEAFIDKQKGSFLKYLTTNKNIDNEQQQTNVDNEQEQANVNNNDHEPTNIENDNEPTNTENDNEQTNSQNNNVQTNIEFDNEQTNSENDNEQSNIEIDNEQTNSKDDNTPLNIYDPSRWNNISTNLRDLIVEKGPIKIYDFKFPKDQHLRSFSTSLYMQKIPNGEKYERTWLVYSIDVDRVFCFCCKLFNVNTSTCSLAYKEFDLIMQEHIRRINDNEIHNHYLGHNMQNELISLLGEEVKRLDINNVRGQGYDNGSNMKGKHQGVQKRLLDINPRAFYTPCGCHSLNLVICDMANSCDKASEFFGVIQRIYSIFASSTQRWKILQDNISNLTLKSLSQTRWESRVESVKAIRFQAPQLRKALLQLSKSCGDPKIKSEAKCLATYELQNYEFLLGMIICTKGAKWDEANLREIEAKKPVRWKITEPKTLYHPMLDFDAICVEQEMKLKGKTQLEKRNR</sequence>
<protein>
    <recommendedName>
        <fullName evidence="4">DUF4371 domain-containing protein</fullName>
    </recommendedName>
</protein>
<dbReference type="PANTHER" id="PTHR45749">
    <property type="match status" value="1"/>
</dbReference>
<dbReference type="InterPro" id="IPR007062">
    <property type="entry name" value="PPI-2"/>
</dbReference>
<dbReference type="EMBL" id="NBSK02000002">
    <property type="protein sequence ID" value="KAJ0219733.1"/>
    <property type="molecule type" value="Genomic_DNA"/>
</dbReference>
<dbReference type="InterPro" id="IPR012337">
    <property type="entry name" value="RNaseH-like_sf"/>
</dbReference>
<feature type="region of interest" description="Disordered" evidence="1">
    <location>
        <begin position="1"/>
        <end position="29"/>
    </location>
</feature>
<accession>A0A9R1W9C5</accession>